<gene>
    <name evidence="2" type="ORF">Athai_21500</name>
</gene>
<reference evidence="2 3" key="1">
    <citation type="submission" date="2020-08" db="EMBL/GenBank/DDBJ databases">
        <title>Whole genome shotgun sequence of Actinocatenispora thailandica NBRC 105041.</title>
        <authorList>
            <person name="Komaki H."/>
            <person name="Tamura T."/>
        </authorList>
    </citation>
    <scope>NUCLEOTIDE SEQUENCE [LARGE SCALE GENOMIC DNA]</scope>
    <source>
        <strain evidence="2 3">NBRC 105041</strain>
    </source>
</reference>
<organism evidence="2 3">
    <name type="scientific">Actinocatenispora thailandica</name>
    <dbReference type="NCBI Taxonomy" id="227318"/>
    <lineage>
        <taxon>Bacteria</taxon>
        <taxon>Bacillati</taxon>
        <taxon>Actinomycetota</taxon>
        <taxon>Actinomycetes</taxon>
        <taxon>Micromonosporales</taxon>
        <taxon>Micromonosporaceae</taxon>
        <taxon>Actinocatenispora</taxon>
    </lineage>
</organism>
<protein>
    <submittedName>
        <fullName evidence="2">Uncharacterized protein</fullName>
    </submittedName>
</protein>
<evidence type="ECO:0000256" key="1">
    <source>
        <dbReference type="SAM" id="MobiDB-lite"/>
    </source>
</evidence>
<accession>A0A7R7DN52</accession>
<proteinExistence type="predicted"/>
<evidence type="ECO:0000313" key="2">
    <source>
        <dbReference type="EMBL" id="BCJ34647.1"/>
    </source>
</evidence>
<keyword evidence="3" id="KW-1185">Reference proteome</keyword>
<dbReference type="EMBL" id="AP023355">
    <property type="protein sequence ID" value="BCJ34647.1"/>
    <property type="molecule type" value="Genomic_DNA"/>
</dbReference>
<name>A0A7R7DN52_9ACTN</name>
<evidence type="ECO:0000313" key="3">
    <source>
        <dbReference type="Proteomes" id="UP000611640"/>
    </source>
</evidence>
<sequence>MPRAAAILGVENELLGFTDSGLPASGEPLPTNGFALTPDEVAVGRLTALPCYLAVLSPDWLAAMHRECGSAACGPRWGRYSPNPTASRGRR</sequence>
<dbReference type="KEGG" id="atl:Athai_21500"/>
<dbReference type="Proteomes" id="UP000611640">
    <property type="component" value="Chromosome"/>
</dbReference>
<dbReference type="AlphaFoldDB" id="A0A7R7DN52"/>
<dbReference type="RefSeq" id="WP_203961352.1">
    <property type="nucleotide sequence ID" value="NZ_AP023355.1"/>
</dbReference>
<feature type="region of interest" description="Disordered" evidence="1">
    <location>
        <begin position="72"/>
        <end position="91"/>
    </location>
</feature>
<feature type="compositionally biased region" description="Polar residues" evidence="1">
    <location>
        <begin position="82"/>
        <end position="91"/>
    </location>
</feature>